<reference evidence="1" key="1">
    <citation type="submission" date="2022-02" db="EMBL/GenBank/DDBJ databases">
        <title>Characterization of Tn125 harboring carbapenem-resistant Acinetobacter bereziniae clinical isolates.</title>
        <authorList>
            <person name="Wong N.-K."/>
            <person name="Pan Q."/>
        </authorList>
    </citation>
    <scope>NUCLEOTIDE SEQUENCE</scope>
    <source>
        <strain evidence="1">GD03393</strain>
    </source>
</reference>
<gene>
    <name evidence="1" type="ORF">I9054_016140</name>
</gene>
<dbReference type="GeneID" id="69461417"/>
<proteinExistence type="predicted"/>
<sequence>MNNLLTLNDMLTPKIVTVLYWLGLIGVVIAALTTLFGFGYGAYSGFFSRLFSAILIIVFGGLAVRVYSELLIVIFKIHENLKKIADRQP</sequence>
<dbReference type="EMBL" id="CP092085">
    <property type="protein sequence ID" value="UUN96877.1"/>
    <property type="molecule type" value="Genomic_DNA"/>
</dbReference>
<dbReference type="Pfam" id="PF14110">
    <property type="entry name" value="DUF4282"/>
    <property type="match status" value="1"/>
</dbReference>
<evidence type="ECO:0000313" key="2">
    <source>
        <dbReference type="Proteomes" id="UP000644140"/>
    </source>
</evidence>
<dbReference type="InterPro" id="IPR025557">
    <property type="entry name" value="DUF4282"/>
</dbReference>
<name>A0A0A8TTY9_ACIBZ</name>
<dbReference type="AlphaFoldDB" id="A0A0A8TTY9"/>
<protein>
    <submittedName>
        <fullName evidence="1">DUF4282 domain-containing protein</fullName>
    </submittedName>
</protein>
<evidence type="ECO:0000313" key="1">
    <source>
        <dbReference type="EMBL" id="UUN96877.1"/>
    </source>
</evidence>
<organism evidence="1 2">
    <name type="scientific">Acinetobacter bereziniae</name>
    <name type="common">Acinetobacter genomosp. 10</name>
    <dbReference type="NCBI Taxonomy" id="106648"/>
    <lineage>
        <taxon>Bacteria</taxon>
        <taxon>Pseudomonadati</taxon>
        <taxon>Pseudomonadota</taxon>
        <taxon>Gammaproteobacteria</taxon>
        <taxon>Moraxellales</taxon>
        <taxon>Moraxellaceae</taxon>
        <taxon>Acinetobacter</taxon>
    </lineage>
</organism>
<dbReference type="RefSeq" id="WP_005030747.1">
    <property type="nucleotide sequence ID" value="NZ_BBLJ01000032.1"/>
</dbReference>
<accession>A0A0A8TTY9</accession>
<dbReference type="eggNOG" id="ENOG5032UH1">
    <property type="taxonomic scope" value="Bacteria"/>
</dbReference>
<dbReference type="KEGG" id="aber:BSR55_05035"/>
<dbReference type="Proteomes" id="UP000644140">
    <property type="component" value="Chromosome"/>
</dbReference>